<reference evidence="2 3" key="1">
    <citation type="submission" date="2021-03" db="EMBL/GenBank/DDBJ databases">
        <title>Enterococcal diversity collection.</title>
        <authorList>
            <person name="Gilmore M.S."/>
            <person name="Schwartzman J."/>
            <person name="Van Tyne D."/>
            <person name="Martin M."/>
            <person name="Earl A.M."/>
            <person name="Manson A.L."/>
            <person name="Straub T."/>
            <person name="Salamzade R."/>
            <person name="Saavedra J."/>
            <person name="Lebreton F."/>
            <person name="Prichula J."/>
            <person name="Schaufler K."/>
            <person name="Gaca A."/>
            <person name="Sgardioli B."/>
            <person name="Wagenaar J."/>
            <person name="Strong T."/>
        </authorList>
    </citation>
    <scope>NUCLEOTIDE SEQUENCE [LARGE SCALE GENOMIC DNA]</scope>
    <source>
        <strain evidence="2 3">669A</strain>
    </source>
</reference>
<proteinExistence type="predicted"/>
<dbReference type="RefSeq" id="WP_207675511.1">
    <property type="nucleotide sequence ID" value="NZ_JAFREM010000033.1"/>
</dbReference>
<dbReference type="EMBL" id="JAFREM010000033">
    <property type="protein sequence ID" value="MBO1308519.1"/>
    <property type="molecule type" value="Genomic_DNA"/>
</dbReference>
<evidence type="ECO:0000256" key="1">
    <source>
        <dbReference type="SAM" id="Phobius"/>
    </source>
</evidence>
<keyword evidence="3" id="KW-1185">Reference proteome</keyword>
<gene>
    <name evidence="2" type="ORF">JZO70_20260</name>
</gene>
<name>A0ABS3LFU8_9ENTE</name>
<feature type="transmembrane region" description="Helical" evidence="1">
    <location>
        <begin position="362"/>
        <end position="382"/>
    </location>
</feature>
<dbReference type="Proteomes" id="UP000664601">
    <property type="component" value="Unassembled WGS sequence"/>
</dbReference>
<feature type="transmembrane region" description="Helical" evidence="1">
    <location>
        <begin position="199"/>
        <end position="220"/>
    </location>
</feature>
<evidence type="ECO:0000313" key="2">
    <source>
        <dbReference type="EMBL" id="MBO1308519.1"/>
    </source>
</evidence>
<feature type="transmembrane region" description="Helical" evidence="1">
    <location>
        <begin position="119"/>
        <end position="140"/>
    </location>
</feature>
<organism evidence="2 3">
    <name type="scientific">Candidatus Enterococcus moelleringii</name>
    <dbReference type="NCBI Taxonomy" id="2815325"/>
    <lineage>
        <taxon>Bacteria</taxon>
        <taxon>Bacillati</taxon>
        <taxon>Bacillota</taxon>
        <taxon>Bacilli</taxon>
        <taxon>Lactobacillales</taxon>
        <taxon>Enterococcaceae</taxon>
        <taxon>Enterococcus</taxon>
    </lineage>
</organism>
<keyword evidence="1" id="KW-1133">Transmembrane helix</keyword>
<keyword evidence="1" id="KW-0472">Membrane</keyword>
<comment type="caution">
    <text evidence="2">The sequence shown here is derived from an EMBL/GenBank/DDBJ whole genome shotgun (WGS) entry which is preliminary data.</text>
</comment>
<protein>
    <submittedName>
        <fullName evidence="2">ABC transporter permease</fullName>
    </submittedName>
</protein>
<evidence type="ECO:0000313" key="3">
    <source>
        <dbReference type="Proteomes" id="UP000664601"/>
    </source>
</evidence>
<sequence length="400" mass="45959">MLKAIYLERYKKPLIALCLVIIGICLLNAKLQSDHWHSMHTQYTENREFKQNVAEYRDQYTYFDPSSQTNKAYDSYEEFVNANLYFYRPTSDQYNPANLPEATDYDQKENYTADNTSNFPFLFLLVPLIGFLLFFVDAKTGFNHFLFSLPISRKEIFGKKLLYLGVPILLSVLVGQGLYALLIHSLIPAPYMNATLGQLFASVISYFFTMVGLFSASAFVGSMVGNIVFGPLTWFVFWLLMLSIPDTIYTVLDIITLRNGNAPSVSHNLFITFIGKNGGYWWISLLICLASGLLLFWSYRKYQTISLENDGSYLLNKESRWPVWIFMTLFSSAILGTTLFSPWHNYYMNHFIGEPVSIWDPINSSLIILAVLGLLSFTLVFFSDIKRKLQQRKTAILSKQ</sequence>
<dbReference type="InterPro" id="IPR053046">
    <property type="entry name" value="ABC-5_transporter"/>
</dbReference>
<feature type="transmembrane region" description="Helical" evidence="1">
    <location>
        <begin position="321"/>
        <end position="342"/>
    </location>
</feature>
<dbReference type="PANTHER" id="PTHR39177">
    <property type="entry name" value="ABC TRANSPORTER PERMEASE YTRC-RELATED"/>
    <property type="match status" value="1"/>
</dbReference>
<accession>A0ABS3LFU8</accession>
<feature type="transmembrane region" description="Helical" evidence="1">
    <location>
        <begin position="161"/>
        <end position="187"/>
    </location>
</feature>
<dbReference type="PANTHER" id="PTHR39177:SF1">
    <property type="entry name" value="ABC TRANSPORTER PERMEASE YTRC-RELATED"/>
    <property type="match status" value="1"/>
</dbReference>
<keyword evidence="1" id="KW-0812">Transmembrane</keyword>
<feature type="transmembrane region" description="Helical" evidence="1">
    <location>
        <begin position="232"/>
        <end position="252"/>
    </location>
</feature>
<feature type="transmembrane region" description="Helical" evidence="1">
    <location>
        <begin position="279"/>
        <end position="300"/>
    </location>
</feature>